<accession>A0AA40B4Y7</accession>
<keyword evidence="3" id="KW-1185">Reference proteome</keyword>
<dbReference type="AlphaFoldDB" id="A0AA40B4Y7"/>
<dbReference type="SUPFAM" id="SSF56399">
    <property type="entry name" value="ADP-ribosylation"/>
    <property type="match status" value="1"/>
</dbReference>
<comment type="caution">
    <text evidence="2">The sequence shown here is derived from an EMBL/GenBank/DDBJ whole genome shotgun (WGS) entry which is preliminary data.</text>
</comment>
<dbReference type="GeneID" id="85329745"/>
<reference evidence="2" key="1">
    <citation type="submission" date="2023-06" db="EMBL/GenBank/DDBJ databases">
        <title>Genome-scale phylogeny and comparative genomics of the fungal order Sordariales.</title>
        <authorList>
            <consortium name="Lawrence Berkeley National Laboratory"/>
            <person name="Hensen N."/>
            <person name="Bonometti L."/>
            <person name="Westerberg I."/>
            <person name="Brannstrom I.O."/>
            <person name="Guillou S."/>
            <person name="Cros-Aarteil S."/>
            <person name="Calhoun S."/>
            <person name="Haridas S."/>
            <person name="Kuo A."/>
            <person name="Mondo S."/>
            <person name="Pangilinan J."/>
            <person name="Riley R."/>
            <person name="LaButti K."/>
            <person name="Andreopoulos B."/>
            <person name="Lipzen A."/>
            <person name="Chen C."/>
            <person name="Yanf M."/>
            <person name="Daum C."/>
            <person name="Ng V."/>
            <person name="Clum A."/>
            <person name="Steindorff A."/>
            <person name="Ohm R."/>
            <person name="Martin F."/>
            <person name="Silar P."/>
            <person name="Natvig D."/>
            <person name="Lalanne C."/>
            <person name="Gautier V."/>
            <person name="Ament-velasquez S.L."/>
            <person name="Kruys A."/>
            <person name="Hutchinson M.I."/>
            <person name="Powell A.J."/>
            <person name="Barry K."/>
            <person name="Miller A.N."/>
            <person name="Grigoriev I.V."/>
            <person name="Debuchy R."/>
            <person name="Gladieux P."/>
            <person name="Thoren M.H."/>
            <person name="Johannesson H."/>
        </authorList>
    </citation>
    <scope>NUCLEOTIDE SEQUENCE</scope>
    <source>
        <strain evidence="2">SMH2392-1A</strain>
    </source>
</reference>
<sequence length="452" mass="50695">MSPPQSSILEWIHDSDDKGHVWSFTFTLLQLNLYTDFFEQLLLCEVLDEDHVLSRKVIDPLRADIRDIFLLSRHPNPDSNAPTEAVKIKGGDLALLILEALEKIASVEENEVVQEGWVASEVSDWNTILENPVGLDPSTVVDTAPHFLRRTPKQIAGDLPSWLRVVHIESIMRQDLARGFVNYQTRLREKLEGMDVSDLRGKLPPHRALARRVLSIISKEDLIDEMVKPRVTYYGTPLSSVSYILRFGFRMTGNIVDGKVIASPRSGFVFNRGIYSSDRAGYAMAYATGQRQRTPVGDIPTMRLFVCATIMGRTLSGGNEAVDQSHPVHGPLVEGYDSHFDGGYEYVAHSERAMLPCYVVHLDVGPERAASMLQWIEENKQRASNDKPKVDPRLEGMTNEKNKTPGDVKREKEAKKAAAMNWFPYGFGSASGTNFIIEEIGEVSDDKEEHGE</sequence>
<evidence type="ECO:0000256" key="1">
    <source>
        <dbReference type="SAM" id="MobiDB-lite"/>
    </source>
</evidence>
<proteinExistence type="predicted"/>
<organism evidence="2 3">
    <name type="scientific">Lasiosphaeria miniovina</name>
    <dbReference type="NCBI Taxonomy" id="1954250"/>
    <lineage>
        <taxon>Eukaryota</taxon>
        <taxon>Fungi</taxon>
        <taxon>Dikarya</taxon>
        <taxon>Ascomycota</taxon>
        <taxon>Pezizomycotina</taxon>
        <taxon>Sordariomycetes</taxon>
        <taxon>Sordariomycetidae</taxon>
        <taxon>Sordariales</taxon>
        <taxon>Lasiosphaeriaceae</taxon>
        <taxon>Lasiosphaeria</taxon>
    </lineage>
</organism>
<dbReference type="Gene3D" id="3.90.228.10">
    <property type="match status" value="1"/>
</dbReference>
<dbReference type="Proteomes" id="UP001172101">
    <property type="component" value="Unassembled WGS sequence"/>
</dbReference>
<evidence type="ECO:0000313" key="3">
    <source>
        <dbReference type="Proteomes" id="UP001172101"/>
    </source>
</evidence>
<evidence type="ECO:0008006" key="4">
    <source>
        <dbReference type="Google" id="ProtNLM"/>
    </source>
</evidence>
<name>A0AA40B4Y7_9PEZI</name>
<protein>
    <recommendedName>
        <fullName evidence="4">PARP catalytic domain-containing protein</fullName>
    </recommendedName>
</protein>
<dbReference type="RefSeq" id="XP_060300669.1">
    <property type="nucleotide sequence ID" value="XM_060446475.1"/>
</dbReference>
<dbReference type="EMBL" id="JAUIRO010000002">
    <property type="protein sequence ID" value="KAK0727814.1"/>
    <property type="molecule type" value="Genomic_DNA"/>
</dbReference>
<gene>
    <name evidence="2" type="ORF">B0T26DRAFT_766482</name>
</gene>
<feature type="region of interest" description="Disordered" evidence="1">
    <location>
        <begin position="379"/>
        <end position="413"/>
    </location>
</feature>
<evidence type="ECO:0000313" key="2">
    <source>
        <dbReference type="EMBL" id="KAK0727814.1"/>
    </source>
</evidence>